<dbReference type="STRING" id="3641.A0A061DHF1"/>
<feature type="compositionally biased region" description="Acidic residues" evidence="1">
    <location>
        <begin position="439"/>
        <end position="459"/>
    </location>
</feature>
<feature type="compositionally biased region" description="Polar residues" evidence="1">
    <location>
        <begin position="14"/>
        <end position="25"/>
    </location>
</feature>
<reference evidence="2 3" key="1">
    <citation type="journal article" date="2013" name="Genome Biol.">
        <title>The genome sequence of the most widely cultivated cacao type and its use to identify candidate genes regulating pod color.</title>
        <authorList>
            <person name="Motamayor J.C."/>
            <person name="Mockaitis K."/>
            <person name="Schmutz J."/>
            <person name="Haiminen N."/>
            <person name="Iii D.L."/>
            <person name="Cornejo O."/>
            <person name="Findley S.D."/>
            <person name="Zheng P."/>
            <person name="Utro F."/>
            <person name="Royaert S."/>
            <person name="Saski C."/>
            <person name="Jenkins J."/>
            <person name="Podicheti R."/>
            <person name="Zhao M."/>
            <person name="Scheffler B.E."/>
            <person name="Stack J.C."/>
            <person name="Feltus F.A."/>
            <person name="Mustiga G.M."/>
            <person name="Amores F."/>
            <person name="Phillips W."/>
            <person name="Marelli J.P."/>
            <person name="May G.D."/>
            <person name="Shapiro H."/>
            <person name="Ma J."/>
            <person name="Bustamante C.D."/>
            <person name="Schnell R.J."/>
            <person name="Main D."/>
            <person name="Gilbert D."/>
            <person name="Parida L."/>
            <person name="Kuhn D.N."/>
        </authorList>
    </citation>
    <scope>NUCLEOTIDE SEQUENCE [LARGE SCALE GENOMIC DNA]</scope>
    <source>
        <strain evidence="3">cv. Matina 1-6</strain>
    </source>
</reference>
<dbReference type="OMA" id="WHEKYID"/>
<feature type="region of interest" description="Disordered" evidence="1">
    <location>
        <begin position="226"/>
        <end position="245"/>
    </location>
</feature>
<keyword evidence="2" id="KW-0238">DNA-binding</keyword>
<dbReference type="Proteomes" id="UP000026915">
    <property type="component" value="Chromosome 1"/>
</dbReference>
<evidence type="ECO:0000313" key="3">
    <source>
        <dbReference type="Proteomes" id="UP000026915"/>
    </source>
</evidence>
<keyword evidence="2" id="KW-0371">Homeobox</keyword>
<feature type="region of interest" description="Disordered" evidence="1">
    <location>
        <begin position="339"/>
        <end position="362"/>
    </location>
</feature>
<dbReference type="AlphaFoldDB" id="A0A061DHF1"/>
<dbReference type="Gene3D" id="1.10.10.60">
    <property type="entry name" value="Homeodomain-like"/>
    <property type="match status" value="1"/>
</dbReference>
<sequence length="459" mass="51495">MTKGKGKPTKCLQKMQTRSSVSKSPQPTPLRRSPRLLNQKNPTKSQDLNTQKARSRENPACSTDKISKKLIQSSSGSTNCVNSASGLRRSPRLNGGSLSDKPEESKFIETKKVECRKNKGTSKGRLLDEETKEVERKEREICVGLEAVTVEGREVCENNEDVGVKKIKRKREEGGDENVQGWTREQELALQRAYFSAKPTPNFWKKVSKLVPGKSAQDCFDKIHSDHLTPIQPQPRSRAKSINVSSTEPLSFSASRLLNPTVPRTKRSSCSKQKSHLVQKKTVRHLLQKHYHSDQGDEADLFSILEPNTSPSMHSLSNVVLSTPKNLLEKQGFLQKCYERSSSGSKKHQSKLGNSSTRDLVSPPVLKQIKNRALHEKYIDQLHSREAKRKAEFGKENRVSIQVLNVDKVRAAKNTLVSDARYVINQLQHLQTTIVDNSLDLDNDDEEVGSGDDEGEVQL</sequence>
<dbReference type="FunCoup" id="A0A061DHF1">
    <property type="interactions" value="6"/>
</dbReference>
<dbReference type="Gramene" id="EOX91850">
    <property type="protein sequence ID" value="EOX91850"/>
    <property type="gene ID" value="TCM_000914"/>
</dbReference>
<dbReference type="HOGENOM" id="CLU_028779_0_0_1"/>
<proteinExistence type="predicted"/>
<dbReference type="InterPro" id="IPR001005">
    <property type="entry name" value="SANT/Myb"/>
</dbReference>
<dbReference type="GO" id="GO:0003677">
    <property type="term" value="F:DNA binding"/>
    <property type="evidence" value="ECO:0007669"/>
    <property type="project" value="UniProtKB-KW"/>
</dbReference>
<protein>
    <submittedName>
        <fullName evidence="2">Homeodomain-like superfamily protein, putative</fullName>
    </submittedName>
</protein>
<feature type="region of interest" description="Disordered" evidence="1">
    <location>
        <begin position="438"/>
        <end position="459"/>
    </location>
</feature>
<organism evidence="2 3">
    <name type="scientific">Theobroma cacao</name>
    <name type="common">Cacao</name>
    <name type="synonym">Cocoa</name>
    <dbReference type="NCBI Taxonomy" id="3641"/>
    <lineage>
        <taxon>Eukaryota</taxon>
        <taxon>Viridiplantae</taxon>
        <taxon>Streptophyta</taxon>
        <taxon>Embryophyta</taxon>
        <taxon>Tracheophyta</taxon>
        <taxon>Spermatophyta</taxon>
        <taxon>Magnoliopsida</taxon>
        <taxon>eudicotyledons</taxon>
        <taxon>Gunneridae</taxon>
        <taxon>Pentapetalae</taxon>
        <taxon>rosids</taxon>
        <taxon>malvids</taxon>
        <taxon>Malvales</taxon>
        <taxon>Malvaceae</taxon>
        <taxon>Byttnerioideae</taxon>
        <taxon>Theobroma</taxon>
    </lineage>
</organism>
<feature type="compositionally biased region" description="Polar residues" evidence="1">
    <location>
        <begin position="70"/>
        <end position="85"/>
    </location>
</feature>
<evidence type="ECO:0000256" key="1">
    <source>
        <dbReference type="SAM" id="MobiDB-lite"/>
    </source>
</evidence>
<dbReference type="PANTHER" id="PTHR14000">
    <property type="entry name" value="FINGER CCCH DOMAIN PROTEIN, PUTATIVE (DUF3755)-RELATED"/>
    <property type="match status" value="1"/>
</dbReference>
<dbReference type="InParanoid" id="A0A061DHF1"/>
<feature type="compositionally biased region" description="Polar residues" evidence="1">
    <location>
        <begin position="36"/>
        <end position="52"/>
    </location>
</feature>
<keyword evidence="3" id="KW-1185">Reference proteome</keyword>
<dbReference type="CDD" id="cd00167">
    <property type="entry name" value="SANT"/>
    <property type="match status" value="1"/>
</dbReference>
<name>A0A061DHF1_THECC</name>
<evidence type="ECO:0000313" key="2">
    <source>
        <dbReference type="EMBL" id="EOX91850.1"/>
    </source>
</evidence>
<dbReference type="SUPFAM" id="SSF46689">
    <property type="entry name" value="Homeodomain-like"/>
    <property type="match status" value="1"/>
</dbReference>
<dbReference type="PANTHER" id="PTHR14000:SF17">
    <property type="entry name" value="MYB-LIKE DOMAIN-CONTAINING PROTEIN"/>
    <property type="match status" value="1"/>
</dbReference>
<dbReference type="eggNOG" id="ENOG502QVQH">
    <property type="taxonomic scope" value="Eukaryota"/>
</dbReference>
<feature type="region of interest" description="Disordered" evidence="1">
    <location>
        <begin position="1"/>
        <end position="107"/>
    </location>
</feature>
<accession>A0A061DHF1</accession>
<dbReference type="EMBL" id="CM001879">
    <property type="protein sequence ID" value="EOX91850.1"/>
    <property type="molecule type" value="Genomic_DNA"/>
</dbReference>
<dbReference type="InterPro" id="IPR009057">
    <property type="entry name" value="Homeodomain-like_sf"/>
</dbReference>
<gene>
    <name evidence="2" type="ORF">TCM_000914</name>
</gene>